<evidence type="ECO:0000256" key="1">
    <source>
        <dbReference type="SAM" id="Coils"/>
    </source>
</evidence>
<name>A0A6L2K679_TANCI</name>
<accession>A0A6L2K679</accession>
<evidence type="ECO:0000256" key="2">
    <source>
        <dbReference type="SAM" id="MobiDB-lite"/>
    </source>
</evidence>
<feature type="region of interest" description="Disordered" evidence="2">
    <location>
        <begin position="188"/>
        <end position="226"/>
    </location>
</feature>
<protein>
    <submittedName>
        <fullName evidence="3">Uncharacterized protein</fullName>
    </submittedName>
</protein>
<sequence>MAHADLYQPDTSSDLTHERCHARYSTPQESLLSHILYRTPSPIKGVLRPTPSIDTSKCNISDLQSSNFYVSEHGESSGSIMSKPMIKFVKAVDCPRVIKTNNTEKARKSTVKYVEMYRNTSKSPKVRGEFVRSYPVQDSLAYKRVLRGLERDVEVRNNKIEYLMNELEQVKKEKEGLDNKLTGFESASKDLDNVLGSQRSDKNKDGLGYNAVPPTQVYSPPKKDLS</sequence>
<feature type="coiled-coil region" evidence="1">
    <location>
        <begin position="153"/>
        <end position="187"/>
    </location>
</feature>
<gene>
    <name evidence="3" type="ORF">Tci_016879</name>
</gene>
<evidence type="ECO:0000313" key="3">
    <source>
        <dbReference type="EMBL" id="GEU44901.1"/>
    </source>
</evidence>
<organism evidence="3">
    <name type="scientific">Tanacetum cinerariifolium</name>
    <name type="common">Dalmatian daisy</name>
    <name type="synonym">Chrysanthemum cinerariifolium</name>
    <dbReference type="NCBI Taxonomy" id="118510"/>
    <lineage>
        <taxon>Eukaryota</taxon>
        <taxon>Viridiplantae</taxon>
        <taxon>Streptophyta</taxon>
        <taxon>Embryophyta</taxon>
        <taxon>Tracheophyta</taxon>
        <taxon>Spermatophyta</taxon>
        <taxon>Magnoliopsida</taxon>
        <taxon>eudicotyledons</taxon>
        <taxon>Gunneridae</taxon>
        <taxon>Pentapetalae</taxon>
        <taxon>asterids</taxon>
        <taxon>campanulids</taxon>
        <taxon>Asterales</taxon>
        <taxon>Asteraceae</taxon>
        <taxon>Asteroideae</taxon>
        <taxon>Anthemideae</taxon>
        <taxon>Anthemidinae</taxon>
        <taxon>Tanacetum</taxon>
    </lineage>
</organism>
<proteinExistence type="predicted"/>
<dbReference type="EMBL" id="BKCJ010001909">
    <property type="protein sequence ID" value="GEU44901.1"/>
    <property type="molecule type" value="Genomic_DNA"/>
</dbReference>
<keyword evidence="1" id="KW-0175">Coiled coil</keyword>
<dbReference type="AlphaFoldDB" id="A0A6L2K679"/>
<reference evidence="3" key="1">
    <citation type="journal article" date="2019" name="Sci. Rep.">
        <title>Draft genome of Tanacetum cinerariifolium, the natural source of mosquito coil.</title>
        <authorList>
            <person name="Yamashiro T."/>
            <person name="Shiraishi A."/>
            <person name="Satake H."/>
            <person name="Nakayama K."/>
        </authorList>
    </citation>
    <scope>NUCLEOTIDE SEQUENCE</scope>
</reference>
<comment type="caution">
    <text evidence="3">The sequence shown here is derived from an EMBL/GenBank/DDBJ whole genome shotgun (WGS) entry which is preliminary data.</text>
</comment>